<evidence type="ECO:0000313" key="2">
    <source>
        <dbReference type="Proteomes" id="UP001153636"/>
    </source>
</evidence>
<proteinExistence type="predicted"/>
<dbReference type="EMBL" id="OV651814">
    <property type="protein sequence ID" value="CAH1106133.1"/>
    <property type="molecule type" value="Genomic_DNA"/>
</dbReference>
<dbReference type="Proteomes" id="UP001153636">
    <property type="component" value="Chromosome 2"/>
</dbReference>
<keyword evidence="2" id="KW-1185">Reference proteome</keyword>
<dbReference type="AlphaFoldDB" id="A0A9P0CTA5"/>
<dbReference type="OrthoDB" id="6701269at2759"/>
<accession>A0A9P0CTA5</accession>
<evidence type="ECO:0000313" key="1">
    <source>
        <dbReference type="EMBL" id="CAH1106133.1"/>
    </source>
</evidence>
<sequence>MLTLTMRREDRTNKVPVTTTSEEFVDILQVQQLLLNETRREQAAHAAQASSSSLHVPQVRAGEVAGSGYYYGGYQTIPGPATSASTSASVDELVAMWFSGSQASDNDSGAVKSLHKV</sequence>
<organism evidence="1 2">
    <name type="scientific">Psylliodes chrysocephalus</name>
    <dbReference type="NCBI Taxonomy" id="3402493"/>
    <lineage>
        <taxon>Eukaryota</taxon>
        <taxon>Metazoa</taxon>
        <taxon>Ecdysozoa</taxon>
        <taxon>Arthropoda</taxon>
        <taxon>Hexapoda</taxon>
        <taxon>Insecta</taxon>
        <taxon>Pterygota</taxon>
        <taxon>Neoptera</taxon>
        <taxon>Endopterygota</taxon>
        <taxon>Coleoptera</taxon>
        <taxon>Polyphaga</taxon>
        <taxon>Cucujiformia</taxon>
        <taxon>Chrysomeloidea</taxon>
        <taxon>Chrysomelidae</taxon>
        <taxon>Galerucinae</taxon>
        <taxon>Alticini</taxon>
        <taxon>Psylliodes</taxon>
    </lineage>
</organism>
<gene>
    <name evidence="1" type="ORF">PSYICH_LOCUS7286</name>
</gene>
<name>A0A9P0CTA5_9CUCU</name>
<reference evidence="1" key="1">
    <citation type="submission" date="2022-01" db="EMBL/GenBank/DDBJ databases">
        <authorList>
            <person name="King R."/>
        </authorList>
    </citation>
    <scope>NUCLEOTIDE SEQUENCE</scope>
</reference>
<protein>
    <submittedName>
        <fullName evidence="1">Uncharacterized protein</fullName>
    </submittedName>
</protein>